<sequence>MQLNTIQKYYSLDELALMLGCSKNTLRYNPKFPKGIQLSKRRTVYDITEVKSYLESNRVQ</sequence>
<evidence type="ECO:0000313" key="1">
    <source>
        <dbReference type="EMBL" id="AJA44834.1"/>
    </source>
</evidence>
<dbReference type="Proteomes" id="UP000030901">
    <property type="component" value="Chromosome"/>
</dbReference>
<evidence type="ECO:0000313" key="4">
    <source>
        <dbReference type="Proteomes" id="UP000247838"/>
    </source>
</evidence>
<evidence type="ECO:0000313" key="3">
    <source>
        <dbReference type="Proteomes" id="UP000030901"/>
    </source>
</evidence>
<accession>A0A0A7RZX0</accession>
<dbReference type="EMBL" id="CP009056">
    <property type="protein sequence ID" value="AJA44834.1"/>
    <property type="molecule type" value="Genomic_DNA"/>
</dbReference>
<dbReference type="HOGENOM" id="CLU_2953986_0_0_6"/>
<organism evidence="1 3">
    <name type="scientific">Frischella perrara</name>
    <dbReference type="NCBI Taxonomy" id="1267021"/>
    <lineage>
        <taxon>Bacteria</taxon>
        <taxon>Pseudomonadati</taxon>
        <taxon>Pseudomonadota</taxon>
        <taxon>Gammaproteobacteria</taxon>
        <taxon>Orbales</taxon>
        <taxon>Orbaceae</taxon>
        <taxon>Frischella</taxon>
    </lineage>
</organism>
<keyword evidence="3" id="KW-1185">Reference proteome</keyword>
<protein>
    <submittedName>
        <fullName evidence="1">Uncharacterized protein</fullName>
    </submittedName>
</protein>
<dbReference type="KEGG" id="fpp:FPB0191_01008"/>
<dbReference type="RefSeq" id="WP_039104427.1">
    <property type="nucleotide sequence ID" value="NZ_CP009056.1"/>
</dbReference>
<proteinExistence type="predicted"/>
<reference evidence="1 3" key="1">
    <citation type="journal article" date="2014" name="Appl. Environ. Microbiol.">
        <title>Gut symbionts from distinct hosts exhibit genotoxic activity via divergent colibactin biosynthetic pathways.</title>
        <authorList>
            <person name="Engel P."/>
            <person name="Vizcaino M.I."/>
            <person name="Crawford J.M."/>
        </authorList>
    </citation>
    <scope>NUCLEOTIDE SEQUENCE [LARGE SCALE GENOMIC DNA]</scope>
    <source>
        <strain evidence="1 3">PEB0191</strain>
    </source>
</reference>
<dbReference type="OrthoDB" id="7065017at2"/>
<dbReference type="STRING" id="1267021.FPB0191_01008"/>
<dbReference type="Proteomes" id="UP000247838">
    <property type="component" value="Unassembled WGS sequence"/>
</dbReference>
<dbReference type="EMBL" id="QGLM01000012">
    <property type="protein sequence ID" value="PXY95477.1"/>
    <property type="molecule type" value="Genomic_DNA"/>
</dbReference>
<evidence type="ECO:0000313" key="2">
    <source>
        <dbReference type="EMBL" id="PXY95477.1"/>
    </source>
</evidence>
<name>A0A0A7RZX0_FRIPE</name>
<dbReference type="AlphaFoldDB" id="A0A0A7RZX0"/>
<reference evidence="2 4" key="2">
    <citation type="submission" date="2018-05" db="EMBL/GenBank/DDBJ databases">
        <title>Reference genomes for bee gut microbiota database.</title>
        <authorList>
            <person name="Ellegaard K.M."/>
        </authorList>
    </citation>
    <scope>NUCLEOTIDE SEQUENCE [LARGE SCALE GENOMIC DNA]</scope>
    <source>
        <strain evidence="2 4">ESL0167</strain>
    </source>
</reference>
<gene>
    <name evidence="2" type="ORF">DKK76_04995</name>
    <name evidence="1" type="ORF">FPB0191_01008</name>
</gene>